<dbReference type="AlphaFoldDB" id="A0A3G6JDP5"/>
<comment type="similarity">
    <text evidence="1">Belongs to the WXG100 family.</text>
</comment>
<gene>
    <name evidence="2" type="primary">esxB</name>
    <name evidence="2" type="ORF">CCHOA_09455</name>
</gene>
<dbReference type="Gene3D" id="1.10.287.1060">
    <property type="entry name" value="ESAT-6-like"/>
    <property type="match status" value="1"/>
</dbReference>
<organism evidence="2 3">
    <name type="scientific">Corynebacterium choanae</name>
    <dbReference type="NCBI Taxonomy" id="1862358"/>
    <lineage>
        <taxon>Bacteria</taxon>
        <taxon>Bacillati</taxon>
        <taxon>Actinomycetota</taxon>
        <taxon>Actinomycetes</taxon>
        <taxon>Mycobacteriales</taxon>
        <taxon>Corynebacteriaceae</taxon>
        <taxon>Corynebacterium</taxon>
    </lineage>
</organism>
<proteinExistence type="inferred from homology"/>
<evidence type="ECO:0000313" key="2">
    <source>
        <dbReference type="EMBL" id="AZA14274.1"/>
    </source>
</evidence>
<dbReference type="Proteomes" id="UP000269019">
    <property type="component" value="Chromosome"/>
</dbReference>
<reference evidence="2 3" key="1">
    <citation type="submission" date="2018-11" db="EMBL/GenBank/DDBJ databases">
        <authorList>
            <person name="Kleinhagauer T."/>
            <person name="Glaeser S.P."/>
            <person name="Spergser J."/>
            <person name="Ruckert C."/>
            <person name="Kaempfer P."/>
            <person name="Busse H.-J."/>
        </authorList>
    </citation>
    <scope>NUCLEOTIDE SEQUENCE [LARGE SCALE GENOMIC DNA]</scope>
    <source>
        <strain evidence="2 3">200CH</strain>
    </source>
</reference>
<protein>
    <recommendedName>
        <fullName evidence="1">ESAT-6-like protein</fullName>
    </recommendedName>
</protein>
<dbReference type="InterPro" id="IPR010310">
    <property type="entry name" value="T7SS_ESAT-6-like"/>
</dbReference>
<dbReference type="SUPFAM" id="SSF140453">
    <property type="entry name" value="EsxAB dimer-like"/>
    <property type="match status" value="1"/>
</dbReference>
<dbReference type="EMBL" id="CP033896">
    <property type="protein sequence ID" value="AZA14274.1"/>
    <property type="molecule type" value="Genomic_DNA"/>
</dbReference>
<evidence type="ECO:0000313" key="3">
    <source>
        <dbReference type="Proteomes" id="UP000269019"/>
    </source>
</evidence>
<sequence length="105" mass="11355">MSDQFRTEADVMIATAGRVDDTNQDVQSELHRLRGVVDSLRGSWAGQAQSSFDSLMVRWEDSAGKLSQALGAISDNIRNNAHQFASSEEENAQAFRAVGGEGLAL</sequence>
<dbReference type="Pfam" id="PF06013">
    <property type="entry name" value="WXG100"/>
    <property type="match status" value="1"/>
</dbReference>
<dbReference type="NCBIfam" id="TIGR03930">
    <property type="entry name" value="WXG100_ESAT6"/>
    <property type="match status" value="1"/>
</dbReference>
<dbReference type="RefSeq" id="WP_123929425.1">
    <property type="nucleotide sequence ID" value="NZ_CP033896.1"/>
</dbReference>
<keyword evidence="3" id="KW-1185">Reference proteome</keyword>
<dbReference type="KEGG" id="ccho:CCHOA_09455"/>
<evidence type="ECO:0000256" key="1">
    <source>
        <dbReference type="RuleBase" id="RU362001"/>
    </source>
</evidence>
<dbReference type="InterPro" id="IPR036689">
    <property type="entry name" value="ESAT-6-like_sf"/>
</dbReference>
<dbReference type="OrthoDB" id="4554345at2"/>
<name>A0A3G6JDP5_9CORY</name>
<accession>A0A3G6JDP5</accession>